<name>A0A5P1F7L6_ASPOF</name>
<evidence type="ECO:0000313" key="4">
    <source>
        <dbReference type="Proteomes" id="UP000243459"/>
    </source>
</evidence>
<feature type="domain" description="C2H2-type" evidence="2">
    <location>
        <begin position="10"/>
        <end position="37"/>
    </location>
</feature>
<organism evidence="3 4">
    <name type="scientific">Asparagus officinalis</name>
    <name type="common">Garden asparagus</name>
    <dbReference type="NCBI Taxonomy" id="4686"/>
    <lineage>
        <taxon>Eukaryota</taxon>
        <taxon>Viridiplantae</taxon>
        <taxon>Streptophyta</taxon>
        <taxon>Embryophyta</taxon>
        <taxon>Tracheophyta</taxon>
        <taxon>Spermatophyta</taxon>
        <taxon>Magnoliopsida</taxon>
        <taxon>Liliopsida</taxon>
        <taxon>Asparagales</taxon>
        <taxon>Asparagaceae</taxon>
        <taxon>Asparagoideae</taxon>
        <taxon>Asparagus</taxon>
    </lineage>
</organism>
<evidence type="ECO:0000256" key="1">
    <source>
        <dbReference type="PROSITE-ProRule" id="PRU00042"/>
    </source>
</evidence>
<dbReference type="EMBL" id="CM007383">
    <property type="protein sequence ID" value="ONK74366.1"/>
    <property type="molecule type" value="Genomic_DNA"/>
</dbReference>
<dbReference type="InterPro" id="IPR013087">
    <property type="entry name" value="Znf_C2H2_type"/>
</dbReference>
<accession>A0A5P1F7L6</accession>
<keyword evidence="1" id="KW-0862">Zinc</keyword>
<evidence type="ECO:0000259" key="2">
    <source>
        <dbReference type="PROSITE" id="PS50157"/>
    </source>
</evidence>
<sequence>MTVQDAGLSHPCKHCQRKFKTLQALGTHQKAHKVRHAILKKKQLLNRAQHRRKRQIGMCTSCMSTSTFGAKVTSAIEQAYLMRLQQLAQLRRKRRHSDEPNDVIANFNRQEPEIVSDGSSSEMNKRPASTPAVSFVTSSIGKLVTAFAPFNLTAAASFRRPTLAPVSVTFTARILGSQTIASSVVFTVGGVSGVGVDEGDADELDLGFWRHISGFRARCHGGG</sequence>
<reference evidence="4" key="1">
    <citation type="journal article" date="2017" name="Nat. Commun.">
        <title>The asparagus genome sheds light on the origin and evolution of a young Y chromosome.</title>
        <authorList>
            <person name="Harkess A."/>
            <person name="Zhou J."/>
            <person name="Xu C."/>
            <person name="Bowers J.E."/>
            <person name="Van der Hulst R."/>
            <person name="Ayyampalayam S."/>
            <person name="Mercati F."/>
            <person name="Riccardi P."/>
            <person name="McKain M.R."/>
            <person name="Kakrana A."/>
            <person name="Tang H."/>
            <person name="Ray J."/>
            <person name="Groenendijk J."/>
            <person name="Arikit S."/>
            <person name="Mathioni S.M."/>
            <person name="Nakano M."/>
            <person name="Shan H."/>
            <person name="Telgmann-Rauber A."/>
            <person name="Kanno A."/>
            <person name="Yue Z."/>
            <person name="Chen H."/>
            <person name="Li W."/>
            <person name="Chen Y."/>
            <person name="Xu X."/>
            <person name="Zhang Y."/>
            <person name="Luo S."/>
            <person name="Chen H."/>
            <person name="Gao J."/>
            <person name="Mao Z."/>
            <person name="Pires J.C."/>
            <person name="Luo M."/>
            <person name="Kudrna D."/>
            <person name="Wing R.A."/>
            <person name="Meyers B.C."/>
            <person name="Yi K."/>
            <person name="Kong H."/>
            <person name="Lavrijsen P."/>
            <person name="Sunseri F."/>
            <person name="Falavigna A."/>
            <person name="Ye Y."/>
            <person name="Leebens-Mack J.H."/>
            <person name="Chen G."/>
        </authorList>
    </citation>
    <scope>NUCLEOTIDE SEQUENCE [LARGE SCALE GENOMIC DNA]</scope>
    <source>
        <strain evidence="4">cv. DH0086</strain>
    </source>
</reference>
<keyword evidence="1" id="KW-0863">Zinc-finger</keyword>
<dbReference type="AlphaFoldDB" id="A0A5P1F7L6"/>
<dbReference type="PROSITE" id="PS00028">
    <property type="entry name" value="ZINC_FINGER_C2H2_1"/>
    <property type="match status" value="1"/>
</dbReference>
<dbReference type="PROSITE" id="PS50157">
    <property type="entry name" value="ZINC_FINGER_C2H2_2"/>
    <property type="match status" value="1"/>
</dbReference>
<keyword evidence="1" id="KW-0479">Metal-binding</keyword>
<evidence type="ECO:0000313" key="3">
    <source>
        <dbReference type="EMBL" id="ONK74366.1"/>
    </source>
</evidence>
<dbReference type="GO" id="GO:0008270">
    <property type="term" value="F:zinc ion binding"/>
    <property type="evidence" value="ECO:0007669"/>
    <property type="project" value="UniProtKB-KW"/>
</dbReference>
<keyword evidence="4" id="KW-1185">Reference proteome</keyword>
<protein>
    <recommendedName>
        <fullName evidence="2">C2H2-type domain-containing protein</fullName>
    </recommendedName>
</protein>
<gene>
    <name evidence="3" type="ORF">A4U43_C03F5490</name>
</gene>
<proteinExistence type="predicted"/>
<dbReference type="Gramene" id="ONK74366">
    <property type="protein sequence ID" value="ONK74366"/>
    <property type="gene ID" value="A4U43_C03F5490"/>
</dbReference>
<dbReference type="Proteomes" id="UP000243459">
    <property type="component" value="Chromosome 3"/>
</dbReference>